<keyword evidence="2" id="KW-1185">Reference proteome</keyword>
<protein>
    <submittedName>
        <fullName evidence="1">Lysin B</fullName>
    </submittedName>
</protein>
<dbReference type="InterPro" id="IPR029058">
    <property type="entry name" value="AB_hydrolase_fold"/>
</dbReference>
<dbReference type="GeneID" id="60320915"/>
<organism evidence="1 2">
    <name type="scientific">Mycobacterium phage BirdsNest</name>
    <dbReference type="NCBI Taxonomy" id="2686231"/>
    <lineage>
        <taxon>Viruses</taxon>
        <taxon>Duplodnaviria</taxon>
        <taxon>Heunggongvirae</taxon>
        <taxon>Uroviricota</taxon>
        <taxon>Caudoviricetes</taxon>
        <taxon>Bclasvirinae</taxon>
        <taxon>Birdsnestvirus</taxon>
        <taxon>Birdsnestvirus birdsnest</taxon>
    </lineage>
</organism>
<evidence type="ECO:0000313" key="1">
    <source>
        <dbReference type="EMBL" id="QHB37353.1"/>
    </source>
</evidence>
<evidence type="ECO:0000313" key="2">
    <source>
        <dbReference type="Proteomes" id="UP000463946"/>
    </source>
</evidence>
<reference evidence="1 2" key="1">
    <citation type="submission" date="2019-12" db="EMBL/GenBank/DDBJ databases">
        <authorList>
            <person name="Lauer M.J."/>
            <person name="Curtus N.L."/>
            <person name="Garlena R.A."/>
            <person name="Russell D.A."/>
            <person name="Pope W.H."/>
            <person name="Jacobs-Sera D."/>
            <person name="Hatfull G.F."/>
        </authorList>
    </citation>
    <scope>NUCLEOTIDE SEQUENCE [LARGE SCALE GENOMIC DNA]</scope>
</reference>
<gene>
    <name evidence="1" type="primary">51</name>
    <name evidence="1" type="ORF">PBI_BIRDSNEST_51</name>
</gene>
<dbReference type="KEGG" id="vg:60320915"/>
<dbReference type="Proteomes" id="UP000463946">
    <property type="component" value="Segment"/>
</dbReference>
<accession>A0A6B9L9C7</accession>
<dbReference type="Gene3D" id="1.10.10.1120">
    <property type="entry name" value="Lysin B, C-terminal linker domain"/>
    <property type="match status" value="1"/>
</dbReference>
<proteinExistence type="predicted"/>
<dbReference type="RefSeq" id="YP_009949510.1">
    <property type="nucleotide sequence ID" value="NC_051581.1"/>
</dbReference>
<dbReference type="InterPro" id="IPR041855">
    <property type="entry name" value="Lysin_B_C_ter"/>
</dbReference>
<name>A0A6B9L9C7_9CAUD</name>
<dbReference type="EMBL" id="MN813686">
    <property type="protein sequence ID" value="QHB37353.1"/>
    <property type="molecule type" value="Genomic_DNA"/>
</dbReference>
<sequence>MLDLGSSGLMTAAWTAVMRRRFASYALGRDGKPIKIDGYFGYDEQAVQEEYQRRTGQTNAKPGQVSDQDLHRLGLLPTLITTHGSGQPDPFGIGYPADIARRLLHLYWWQPTGNYPATSVPMNKSADQGTAEIMRFLGDPNIVPGPTAWVDYSQGSICGGRARNAIRAGKVRPGVTILGGATFGNPMRRAGDYAGTVDPGGSGLDPVLESSNEPGLIHMAHPKDIYTAWPDDDSKEMARAIFNGVFMRFTGRDSILEQMGELLSGNPFELFAAGRAILRGGAFVAKGTGPHVQYHINECPGTGQTYYEHAVTHLERLATARLERIVAEAKAAA</sequence>
<dbReference type="Gene3D" id="3.40.50.1820">
    <property type="entry name" value="alpha/beta hydrolase"/>
    <property type="match status" value="1"/>
</dbReference>